<evidence type="ECO:0000256" key="8">
    <source>
        <dbReference type="PIRNR" id="PIRNR006256"/>
    </source>
</evidence>
<evidence type="ECO:0000313" key="13">
    <source>
        <dbReference type="Proteomes" id="UP001500908"/>
    </source>
</evidence>
<dbReference type="RefSeq" id="WP_344968552.1">
    <property type="nucleotide sequence ID" value="NZ_BAABDD010000005.1"/>
</dbReference>
<evidence type="ECO:0000256" key="4">
    <source>
        <dbReference type="ARBA" id="ARBA00022723"/>
    </source>
</evidence>
<dbReference type="InterPro" id="IPR041440">
    <property type="entry name" value="HypF_C"/>
</dbReference>
<reference evidence="13" key="1">
    <citation type="journal article" date="2019" name="Int. J. Syst. Evol. Microbiol.">
        <title>The Global Catalogue of Microorganisms (GCM) 10K type strain sequencing project: providing services to taxonomists for standard genome sequencing and annotation.</title>
        <authorList>
            <consortium name="The Broad Institute Genomics Platform"/>
            <consortium name="The Broad Institute Genome Sequencing Center for Infectious Disease"/>
            <person name="Wu L."/>
            <person name="Ma J."/>
        </authorList>
    </citation>
    <scope>NUCLEOTIDE SEQUENCE [LARGE SCALE GENOMIC DNA]</scope>
    <source>
        <strain evidence="13">JCM 17137</strain>
    </source>
</reference>
<gene>
    <name evidence="12" type="primary">hypF</name>
    <name evidence="12" type="ORF">GCM10022402_13830</name>
</gene>
<comment type="caution">
    <text evidence="12">The sequence shown here is derived from an EMBL/GenBank/DDBJ whole genome shotgun (WGS) entry which is preliminary data.</text>
</comment>
<dbReference type="PIRSF" id="PIRSF006256">
    <property type="entry name" value="CMPcnvr_hdrg_mat"/>
    <property type="match status" value="1"/>
</dbReference>
<dbReference type="PROSITE" id="PS51160">
    <property type="entry name" value="ACYLPHOSPHATASE_3"/>
    <property type="match status" value="1"/>
</dbReference>
<dbReference type="PROSITE" id="PS00150">
    <property type="entry name" value="ACYLPHOSPHATASE_1"/>
    <property type="match status" value="1"/>
</dbReference>
<proteinExistence type="inferred from homology"/>
<comment type="catalytic activity">
    <reaction evidence="7">
        <text>C-terminal L-cysteinyl-[HypE protein] + carbamoyl phosphate + ATP + H2O = C-terminal S-carboxamide-L-cysteinyl-[HypE protein] + AMP + phosphate + diphosphate + H(+)</text>
        <dbReference type="Rhea" id="RHEA:55636"/>
        <dbReference type="Rhea" id="RHEA-COMP:14247"/>
        <dbReference type="Rhea" id="RHEA-COMP:14392"/>
        <dbReference type="ChEBI" id="CHEBI:15377"/>
        <dbReference type="ChEBI" id="CHEBI:15378"/>
        <dbReference type="ChEBI" id="CHEBI:30616"/>
        <dbReference type="ChEBI" id="CHEBI:33019"/>
        <dbReference type="ChEBI" id="CHEBI:43474"/>
        <dbReference type="ChEBI" id="CHEBI:58228"/>
        <dbReference type="ChEBI" id="CHEBI:76913"/>
        <dbReference type="ChEBI" id="CHEBI:139126"/>
        <dbReference type="ChEBI" id="CHEBI:456215"/>
    </reaction>
</comment>
<keyword evidence="6" id="KW-0862">Zinc</keyword>
<dbReference type="Pfam" id="PF01300">
    <property type="entry name" value="Sua5_yciO_yrdC"/>
    <property type="match status" value="1"/>
</dbReference>
<dbReference type="EMBL" id="BAABDD010000005">
    <property type="protein sequence ID" value="GAA3734872.1"/>
    <property type="molecule type" value="Genomic_DNA"/>
</dbReference>
<dbReference type="Pfam" id="PF07503">
    <property type="entry name" value="zf-HYPF"/>
    <property type="match status" value="2"/>
</dbReference>
<dbReference type="InterPro" id="IPR004421">
    <property type="entry name" value="Carbamoyltransferase_HypF"/>
</dbReference>
<name>A0ABP7FAK5_9ACTN</name>
<dbReference type="InterPro" id="IPR051060">
    <property type="entry name" value="Carbamoyltrans_HypF-like"/>
</dbReference>
<evidence type="ECO:0000313" key="12">
    <source>
        <dbReference type="EMBL" id="GAA3734872.1"/>
    </source>
</evidence>
<dbReference type="InterPro" id="IPR055128">
    <property type="entry name" value="HypF_C_2"/>
</dbReference>
<dbReference type="InterPro" id="IPR006070">
    <property type="entry name" value="Sua5-like_dom"/>
</dbReference>
<dbReference type="Pfam" id="PF22521">
    <property type="entry name" value="HypF_C_2"/>
    <property type="match status" value="1"/>
</dbReference>
<dbReference type="InterPro" id="IPR011125">
    <property type="entry name" value="Znf_HypF"/>
</dbReference>
<evidence type="ECO:0000256" key="7">
    <source>
        <dbReference type="ARBA" id="ARBA00048220"/>
    </source>
</evidence>
<dbReference type="Pfam" id="PF17788">
    <property type="entry name" value="HypF_C"/>
    <property type="match status" value="1"/>
</dbReference>
<comment type="pathway">
    <text evidence="1">Protein modification; [NiFe] hydrogenase maturation.</text>
</comment>
<dbReference type="Proteomes" id="UP001500908">
    <property type="component" value="Unassembled WGS sequence"/>
</dbReference>
<keyword evidence="4" id="KW-0479">Metal-binding</keyword>
<evidence type="ECO:0000256" key="2">
    <source>
        <dbReference type="ARBA" id="ARBA00008097"/>
    </source>
</evidence>
<dbReference type="Gene3D" id="3.30.420.40">
    <property type="match status" value="1"/>
</dbReference>
<evidence type="ECO:0000259" key="10">
    <source>
        <dbReference type="PROSITE" id="PS51160"/>
    </source>
</evidence>
<keyword evidence="13" id="KW-1185">Reference proteome</keyword>
<evidence type="ECO:0000256" key="9">
    <source>
        <dbReference type="PROSITE-ProRule" id="PRU00520"/>
    </source>
</evidence>
<dbReference type="PANTHER" id="PTHR42959:SF1">
    <property type="entry name" value="CARBAMOYLTRANSFERASE HYPF"/>
    <property type="match status" value="1"/>
</dbReference>
<dbReference type="InterPro" id="IPR017945">
    <property type="entry name" value="DHBP_synth_RibB-like_a/b_dom"/>
</dbReference>
<keyword evidence="9" id="KW-0378">Hydrolase</keyword>
<feature type="domain" description="YrdC-like" evidence="11">
    <location>
        <begin position="207"/>
        <end position="392"/>
    </location>
</feature>
<dbReference type="SUPFAM" id="SSF54975">
    <property type="entry name" value="Acylphosphatase/BLUF domain-like"/>
    <property type="match status" value="1"/>
</dbReference>
<evidence type="ECO:0000256" key="5">
    <source>
        <dbReference type="ARBA" id="ARBA00022771"/>
    </source>
</evidence>
<dbReference type="NCBIfam" id="TIGR00143">
    <property type="entry name" value="hypF"/>
    <property type="match status" value="1"/>
</dbReference>
<dbReference type="Gene3D" id="3.30.420.360">
    <property type="match status" value="1"/>
</dbReference>
<evidence type="ECO:0000259" key="11">
    <source>
        <dbReference type="PROSITE" id="PS51163"/>
    </source>
</evidence>
<dbReference type="Gene3D" id="3.90.870.50">
    <property type="match status" value="1"/>
</dbReference>
<evidence type="ECO:0000256" key="1">
    <source>
        <dbReference type="ARBA" id="ARBA00004711"/>
    </source>
</evidence>
<feature type="active site" evidence="9">
    <location>
        <position position="42"/>
    </location>
</feature>
<dbReference type="Pfam" id="PF00708">
    <property type="entry name" value="Acylphosphatase"/>
    <property type="match status" value="1"/>
</dbReference>
<feature type="active site" evidence="9">
    <location>
        <position position="24"/>
    </location>
</feature>
<dbReference type="InterPro" id="IPR036046">
    <property type="entry name" value="Acylphosphatase-like_dom_sf"/>
</dbReference>
<evidence type="ECO:0000256" key="3">
    <source>
        <dbReference type="ARBA" id="ARBA00022598"/>
    </source>
</evidence>
<dbReference type="InterPro" id="IPR001792">
    <property type="entry name" value="Acylphosphatase-like_dom"/>
</dbReference>
<dbReference type="Gene3D" id="3.30.110.120">
    <property type="match status" value="1"/>
</dbReference>
<dbReference type="PROSITE" id="PS51163">
    <property type="entry name" value="YRDC"/>
    <property type="match status" value="1"/>
</dbReference>
<dbReference type="SUPFAM" id="SSF55821">
    <property type="entry name" value="YrdC/RibB"/>
    <property type="match status" value="1"/>
</dbReference>
<organism evidence="12 13">
    <name type="scientific">Salinactinospora qingdaonensis</name>
    <dbReference type="NCBI Taxonomy" id="702744"/>
    <lineage>
        <taxon>Bacteria</taxon>
        <taxon>Bacillati</taxon>
        <taxon>Actinomycetota</taxon>
        <taxon>Actinomycetes</taxon>
        <taxon>Streptosporangiales</taxon>
        <taxon>Nocardiopsidaceae</taxon>
        <taxon>Salinactinospora</taxon>
    </lineage>
</organism>
<dbReference type="EC" id="6.2.-.-" evidence="8"/>
<keyword evidence="5" id="KW-0863">Zinc-finger</keyword>
<comment type="similarity">
    <text evidence="2 8">Belongs to the carbamoyltransferase HypF family.</text>
</comment>
<dbReference type="InterPro" id="IPR017968">
    <property type="entry name" value="Acylphosphatase_CS"/>
</dbReference>
<sequence length="767" mass="82148">MTDGDTQTRRRIRVEGIVQGVGFRPFVYTLATRHGLTGHVGNDTTGVYIEIQGSPERVASFGDDLLSHAPPLAAIERVSNETITCRDDSGFHIDGSDSEGQRAVLVSPDVGTCAPCLSELFDPNDRRYRYPFTNCTNCGPRFTIVTDVPYDRAATTMADFAMCGDCAREYHTPTDRRFHAQPVCCPACGPTLRLVDADGRAIAASPADPIATAAALLSEGHVVAVKGLGGYHLATDATNQEAVATLRRRKRRGEKPFAVMAAHLDQARHLCHVDPAEARTLACPRHPIVLLRRRTQAVLAEALAPGERNLGVMLPYTPLHHLLAREHPAPLTMTSGNLAEEPIVCTEDAALERLGGVADYFLVHDRPIHARADDSVVRVVADREYPIRRARGYAPAPLPLPHPAPRPLLACGAELKSTFCLATARRAIVSSHIGDLENYETLRCFTEEIARLSRLFGIKPQVVAHDLHPEYLSTKYATDLATPDGPEPLGVQHHHAHIASCLADNGHSGPVIGVAFDGLGYGTDATMWGGEFLVADLTSFERRAHLVPVAMPGGAAAVKEPWRMAAAYLDAAFEAAPPPGLAVAERNAHHWEHVRAVARAGVNAPLTSSAGRLFDAVAAVVGVRDRVGYEGHAALELQQRADPHERGHYPVRITGAAPLRVHGTDLVRGAVDDLCAGADPATIAARFHNGLTDAAARVCLHLAEETGLGQVALSGGVFQNTLLLGALRARLERRGLRVLVHERVPTNDGGISFGQAAVAAATEGARA</sequence>
<dbReference type="PANTHER" id="PTHR42959">
    <property type="entry name" value="CARBAMOYLTRANSFERASE"/>
    <property type="match status" value="1"/>
</dbReference>
<feature type="domain" description="Acylphosphatase-like" evidence="10">
    <location>
        <begin position="9"/>
        <end position="95"/>
    </location>
</feature>
<evidence type="ECO:0000256" key="6">
    <source>
        <dbReference type="ARBA" id="ARBA00022833"/>
    </source>
</evidence>
<comment type="catalytic activity">
    <reaction evidence="9">
        <text>an acyl phosphate + H2O = a carboxylate + phosphate + H(+)</text>
        <dbReference type="Rhea" id="RHEA:14965"/>
        <dbReference type="ChEBI" id="CHEBI:15377"/>
        <dbReference type="ChEBI" id="CHEBI:15378"/>
        <dbReference type="ChEBI" id="CHEBI:29067"/>
        <dbReference type="ChEBI" id="CHEBI:43474"/>
        <dbReference type="ChEBI" id="CHEBI:59918"/>
        <dbReference type="EC" id="3.6.1.7"/>
    </reaction>
</comment>
<accession>A0ABP7FAK5</accession>
<protein>
    <recommendedName>
        <fullName evidence="8">Carbamoyltransferase</fullName>
        <ecNumber evidence="8">6.2.-.-</ecNumber>
    </recommendedName>
</protein>
<keyword evidence="3" id="KW-0436">Ligase</keyword>